<evidence type="ECO:0000256" key="7">
    <source>
        <dbReference type="HAMAP-Rule" id="MF_00039"/>
    </source>
</evidence>
<comment type="subunit">
    <text evidence="7">Interacts with uS11. Not a structural component of 40S pre-ribosomes, but transiently interacts with them by binding to uS11.</text>
</comment>
<evidence type="ECO:0000313" key="8">
    <source>
        <dbReference type="EMBL" id="HEM66784.1"/>
    </source>
</evidence>
<dbReference type="SUPFAM" id="SSF52540">
    <property type="entry name" value="P-loop containing nucleoside triphosphate hydrolases"/>
    <property type="match status" value="1"/>
</dbReference>
<dbReference type="EC" id="2.7.4.3" evidence="7"/>
<keyword evidence="1 7" id="KW-0690">Ribosome biogenesis</keyword>
<sequence>MLWCICVRSIGLSGVPGTGKSALAARLSELLGFTVVELSEFAVRNNYVIAYDSSRKSFIIDEDRLSKAVKELAKSQGPLIIVGHYVEIVPRDVLELVIVLRRNPIELLHILEQRGWDNRKIAENIEAELLGVCTINAIEELGEDMVIEVDATAKKLEGLATDVLDIIFGEKPIYYGSSIDWLEKLDKEQLSHILSYIEKNLIQD</sequence>
<dbReference type="EMBL" id="DSEU01000030">
    <property type="protein sequence ID" value="HEM66784.1"/>
    <property type="molecule type" value="Genomic_DNA"/>
</dbReference>
<dbReference type="GO" id="GO:0006364">
    <property type="term" value="P:rRNA processing"/>
    <property type="evidence" value="ECO:0007669"/>
    <property type="project" value="UniProtKB-KW"/>
</dbReference>
<gene>
    <name evidence="8" type="ORF">ENO26_04345</name>
</gene>
<dbReference type="HAMAP" id="MF_00039">
    <property type="entry name" value="Adenylate_kinase_AK6"/>
    <property type="match status" value="1"/>
</dbReference>
<keyword evidence="3 7" id="KW-0808">Transferase</keyword>
<evidence type="ECO:0000256" key="5">
    <source>
        <dbReference type="ARBA" id="ARBA00022777"/>
    </source>
</evidence>
<comment type="catalytic activity">
    <reaction evidence="7">
        <text>ATP + H2O = ADP + phosphate + H(+)</text>
        <dbReference type="Rhea" id="RHEA:13065"/>
        <dbReference type="ChEBI" id="CHEBI:15377"/>
        <dbReference type="ChEBI" id="CHEBI:15378"/>
        <dbReference type="ChEBI" id="CHEBI:30616"/>
        <dbReference type="ChEBI" id="CHEBI:43474"/>
        <dbReference type="ChEBI" id="CHEBI:456216"/>
    </reaction>
</comment>
<evidence type="ECO:0000256" key="1">
    <source>
        <dbReference type="ARBA" id="ARBA00022517"/>
    </source>
</evidence>
<dbReference type="Pfam" id="PF13238">
    <property type="entry name" value="AAA_18"/>
    <property type="match status" value="1"/>
</dbReference>
<dbReference type="GO" id="GO:0004017">
    <property type="term" value="F:AMP kinase activity"/>
    <property type="evidence" value="ECO:0007669"/>
    <property type="project" value="UniProtKB-UniRule"/>
</dbReference>
<name>A0A7J2U1X2_9CREN</name>
<dbReference type="InterPro" id="IPR020618">
    <property type="entry name" value="Adenyl_kinase_AK6"/>
</dbReference>
<feature type="binding site" evidence="7">
    <location>
        <position position="154"/>
    </location>
    <ligand>
        <name>ATP</name>
        <dbReference type="ChEBI" id="CHEBI:30616"/>
    </ligand>
</feature>
<dbReference type="PANTHER" id="PTHR12595:SF0">
    <property type="entry name" value="ADENYLATE KINASE ISOENZYME 6"/>
    <property type="match status" value="1"/>
</dbReference>
<feature type="binding site" evidence="7">
    <location>
        <position position="17"/>
    </location>
    <ligand>
        <name>ATP</name>
        <dbReference type="ChEBI" id="CHEBI:30616"/>
    </ligand>
</feature>
<dbReference type="GO" id="GO:0042274">
    <property type="term" value="P:ribosomal small subunit biogenesis"/>
    <property type="evidence" value="ECO:0007669"/>
    <property type="project" value="UniProtKB-UniRule"/>
</dbReference>
<keyword evidence="5 7" id="KW-0418">Kinase</keyword>
<dbReference type="Gene3D" id="3.40.50.300">
    <property type="entry name" value="P-loop containing nucleotide triphosphate hydrolases"/>
    <property type="match status" value="1"/>
</dbReference>
<comment type="caution">
    <text evidence="7">Lacks conserved residue(s) required for the propagation of feature annotation.</text>
</comment>
<evidence type="ECO:0000256" key="2">
    <source>
        <dbReference type="ARBA" id="ARBA00022552"/>
    </source>
</evidence>
<evidence type="ECO:0000256" key="3">
    <source>
        <dbReference type="ARBA" id="ARBA00022679"/>
    </source>
</evidence>
<keyword evidence="2 7" id="KW-0698">rRNA processing</keyword>
<feature type="region of interest" description="LID" evidence="7">
    <location>
        <begin position="113"/>
        <end position="123"/>
    </location>
</feature>
<feature type="binding site" evidence="7">
    <location>
        <position position="114"/>
    </location>
    <ligand>
        <name>ATP</name>
        <dbReference type="ChEBI" id="CHEBI:30616"/>
    </ligand>
</feature>
<reference evidence="8" key="1">
    <citation type="journal article" date="2020" name="mSystems">
        <title>Genome- and Community-Level Interaction Insights into Carbon Utilization and Element Cycling Functions of Hydrothermarchaeota in Hydrothermal Sediment.</title>
        <authorList>
            <person name="Zhou Z."/>
            <person name="Liu Y."/>
            <person name="Xu W."/>
            <person name="Pan J."/>
            <person name="Luo Z.H."/>
            <person name="Li M."/>
        </authorList>
    </citation>
    <scope>NUCLEOTIDE SEQUENCE [LARGE SCALE GENOMIC DNA]</scope>
    <source>
        <strain evidence="8">SpSt-125</strain>
    </source>
</reference>
<evidence type="ECO:0000256" key="6">
    <source>
        <dbReference type="ARBA" id="ARBA00022840"/>
    </source>
</evidence>
<comment type="function">
    <text evidence="7">Broad-specificity nucleoside monophosphate (NMP) kinase that catalyzes the reversible transfer of the terminal phosphate group between nucleoside triphosphates and monophosphates. Has also ATPase activity. Involved in the late maturation steps of the 30S ribosomal particles, specifically 16S rRNA maturation. While NMP activity is not required for ribosome maturation, ATPase activity is. Associates transiently with small ribosomal subunit protein uS11. ATP hydrolysis breaks the interaction with uS11. May temporarily remove uS11 from the ribosome to enable a conformational change of the ribosomal RNA that is needed for the final maturation step of the small ribosomal subunit.</text>
</comment>
<accession>A0A7J2U1X2</accession>
<comment type="caution">
    <text evidence="8">The sequence shown here is derived from an EMBL/GenBank/DDBJ whole genome shotgun (WGS) entry which is preliminary data.</text>
</comment>
<comment type="catalytic activity">
    <reaction evidence="7">
        <text>AMP + ATP = 2 ADP</text>
        <dbReference type="Rhea" id="RHEA:12973"/>
        <dbReference type="ChEBI" id="CHEBI:30616"/>
        <dbReference type="ChEBI" id="CHEBI:456215"/>
        <dbReference type="ChEBI" id="CHEBI:456216"/>
        <dbReference type="EC" id="2.7.4.3"/>
    </reaction>
</comment>
<keyword evidence="6 7" id="KW-0067">ATP-binding</keyword>
<feature type="binding site" evidence="7">
    <location>
        <position position="21"/>
    </location>
    <ligand>
        <name>ATP</name>
        <dbReference type="ChEBI" id="CHEBI:30616"/>
    </ligand>
</feature>
<proteinExistence type="inferred from homology"/>
<feature type="binding site" evidence="7">
    <location>
        <position position="19"/>
    </location>
    <ligand>
        <name>ATP</name>
        <dbReference type="ChEBI" id="CHEBI:30616"/>
    </ligand>
</feature>
<comment type="similarity">
    <text evidence="7">Belongs to the adenylate kinase family. AK6 subfamily.</text>
</comment>
<dbReference type="PANTHER" id="PTHR12595">
    <property type="entry name" value="POS9-ACTIVATING FACTOR FAP7-RELATED"/>
    <property type="match status" value="1"/>
</dbReference>
<organism evidence="8">
    <name type="scientific">Ignisphaera aggregans</name>
    <dbReference type="NCBI Taxonomy" id="334771"/>
    <lineage>
        <taxon>Archaea</taxon>
        <taxon>Thermoproteota</taxon>
        <taxon>Thermoprotei</taxon>
        <taxon>Desulfurococcales</taxon>
        <taxon>Desulfurococcaceae</taxon>
        <taxon>Ignisphaera</taxon>
    </lineage>
</organism>
<protein>
    <recommendedName>
        <fullName evidence="7">Putative adenylate kinase</fullName>
        <shortName evidence="7">AK</shortName>
        <ecNumber evidence="7">2.7.4.3</ecNumber>
    </recommendedName>
    <alternativeName>
        <fullName evidence="7">ATP-AMP transphosphorylase</fullName>
    </alternativeName>
</protein>
<dbReference type="GO" id="GO:0016887">
    <property type="term" value="F:ATP hydrolysis activity"/>
    <property type="evidence" value="ECO:0007669"/>
    <property type="project" value="InterPro"/>
</dbReference>
<feature type="binding site" evidence="7">
    <location>
        <position position="20"/>
    </location>
    <ligand>
        <name>ATP</name>
        <dbReference type="ChEBI" id="CHEBI:30616"/>
    </ligand>
</feature>
<keyword evidence="4 7" id="KW-0547">Nucleotide-binding</keyword>
<dbReference type="AlphaFoldDB" id="A0A7J2U1X2"/>
<evidence type="ECO:0000256" key="4">
    <source>
        <dbReference type="ARBA" id="ARBA00022741"/>
    </source>
</evidence>
<dbReference type="InterPro" id="IPR027417">
    <property type="entry name" value="P-loop_NTPase"/>
</dbReference>
<dbReference type="GO" id="GO:0005524">
    <property type="term" value="F:ATP binding"/>
    <property type="evidence" value="ECO:0007669"/>
    <property type="project" value="UniProtKB-UniRule"/>
</dbReference>